<reference evidence="3" key="1">
    <citation type="submission" date="2017-03" db="EMBL/GenBank/DDBJ databases">
        <authorList>
            <person name="Sharma R."/>
            <person name="Thines M."/>
        </authorList>
    </citation>
    <scope>NUCLEOTIDE SEQUENCE [LARGE SCALE GENOMIC DNA]</scope>
</reference>
<keyword evidence="1" id="KW-0472">Membrane</keyword>
<evidence type="ECO:0000313" key="3">
    <source>
        <dbReference type="Proteomes" id="UP000192927"/>
    </source>
</evidence>
<name>A0A1W5D7I9_9LECA</name>
<protein>
    <submittedName>
        <fullName evidence="2">Cytochrome p450</fullName>
    </submittedName>
</protein>
<organism evidence="2 3">
    <name type="scientific">Lasallia pustulata</name>
    <dbReference type="NCBI Taxonomy" id="136370"/>
    <lineage>
        <taxon>Eukaryota</taxon>
        <taxon>Fungi</taxon>
        <taxon>Dikarya</taxon>
        <taxon>Ascomycota</taxon>
        <taxon>Pezizomycotina</taxon>
        <taxon>Lecanoromycetes</taxon>
        <taxon>OSLEUM clade</taxon>
        <taxon>Umbilicariomycetidae</taxon>
        <taxon>Umbilicariales</taxon>
        <taxon>Umbilicariaceae</taxon>
        <taxon>Lasallia</taxon>
    </lineage>
</organism>
<dbReference type="AlphaFoldDB" id="A0A1W5D7I9"/>
<feature type="transmembrane region" description="Helical" evidence="1">
    <location>
        <begin position="20"/>
        <end position="39"/>
    </location>
</feature>
<sequence length="131" mass="14721">MTLTKLLSRVDLNSHDFQSPVTLGLAGFIATFISFLAYLSYSPRVDNKSPAFTSDTVLFVGSWRFFTHKSVFWKNSMEKSKTGNFSFWLGKNHVVGVPGEAARKMYMDNRNGGATWILSKELPSLDTDQTL</sequence>
<evidence type="ECO:0000256" key="1">
    <source>
        <dbReference type="SAM" id="Phobius"/>
    </source>
</evidence>
<accession>A0A1W5D7I9</accession>
<dbReference type="EMBL" id="FWEW01003235">
    <property type="protein sequence ID" value="SLM38960.1"/>
    <property type="molecule type" value="Genomic_DNA"/>
</dbReference>
<keyword evidence="1" id="KW-1133">Transmembrane helix</keyword>
<dbReference type="Proteomes" id="UP000192927">
    <property type="component" value="Unassembled WGS sequence"/>
</dbReference>
<keyword evidence="1" id="KW-0812">Transmembrane</keyword>
<keyword evidence="3" id="KW-1185">Reference proteome</keyword>
<proteinExistence type="predicted"/>
<evidence type="ECO:0000313" key="2">
    <source>
        <dbReference type="EMBL" id="SLM38960.1"/>
    </source>
</evidence>